<organism evidence="1 2">
    <name type="scientific">Hypoxylon rubiginosum</name>
    <dbReference type="NCBI Taxonomy" id="110542"/>
    <lineage>
        <taxon>Eukaryota</taxon>
        <taxon>Fungi</taxon>
        <taxon>Dikarya</taxon>
        <taxon>Ascomycota</taxon>
        <taxon>Pezizomycotina</taxon>
        <taxon>Sordariomycetes</taxon>
        <taxon>Xylariomycetidae</taxon>
        <taxon>Xylariales</taxon>
        <taxon>Hypoxylaceae</taxon>
        <taxon>Hypoxylon</taxon>
    </lineage>
</organism>
<comment type="caution">
    <text evidence="1">The sequence shown here is derived from an EMBL/GenBank/DDBJ whole genome shotgun (WGS) entry which is preliminary data.</text>
</comment>
<proteinExistence type="predicted"/>
<protein>
    <submittedName>
        <fullName evidence="1">Uncharacterized protein</fullName>
    </submittedName>
</protein>
<keyword evidence="2" id="KW-1185">Reference proteome</keyword>
<evidence type="ECO:0000313" key="1">
    <source>
        <dbReference type="EMBL" id="KAI4860402.1"/>
    </source>
</evidence>
<dbReference type="EMBL" id="MU393588">
    <property type="protein sequence ID" value="KAI4860402.1"/>
    <property type="molecule type" value="Genomic_DNA"/>
</dbReference>
<dbReference type="Proteomes" id="UP001497700">
    <property type="component" value="Unassembled WGS sequence"/>
</dbReference>
<name>A0ACB9YMG4_9PEZI</name>
<sequence>MSDHKFDPEVTTIVRRFSEKVAEEMPEDPIAQALGTWQEGERARENEGALWQHWLQFTEKPSDPDSALLEQQCRRVAEIWRDFKSHFPGLEWTDGIDKPPSIMALQEQVLSAQKDLETQSEHGWRRVKNNLSRFLESLEGHKALFSVIPEGNMYTSLLVGVISSVVKASVSYGKTAQGFSEALADLNSDLHYVGKSTMISDSSEMKRCVFKLYTEVFEFLCHSMKWYRSPGRRLLKSFNVNFYDNSVHKRVTKIQRLVQQVNREANLKTQLRVIDFAENQRRHGDEVRIQLEETLERRFGRLYDLLLDLGVNSANLLQANGEAIKEEERKALILGSTKIALGNLDPPINSLLDSDKPENNPIDEVEEMRLTRDKMERYSERLKEFAVYLPLHTGDASRCPAIPEEVVRSLHVWTKTEGSRFLWVEGPGEVSQNEDLSRMAMQVGTSSSTVGIPAILFFRRSRYDFQKRLSMSAQQAGLIALLYSLITQFINLLPEDVPDAPQLARDKLKQLDGSFASIDAALEVLDSLLTLAPHALVCVINGLERLESPKTTVGIALLVNMLRRQSEGRWFKILFTTLGGSYVLGQKMDIGERVLATRMNQGRAGSSMPGAASIGDLWNLNGTMG</sequence>
<gene>
    <name evidence="1" type="ORF">F4820DRAFT_465748</name>
</gene>
<reference evidence="1 2" key="1">
    <citation type="journal article" date="2022" name="New Phytol.">
        <title>Ecological generalism drives hyperdiversity of secondary metabolite gene clusters in xylarialean endophytes.</title>
        <authorList>
            <person name="Franco M.E.E."/>
            <person name="Wisecaver J.H."/>
            <person name="Arnold A.E."/>
            <person name="Ju Y.M."/>
            <person name="Slot J.C."/>
            <person name="Ahrendt S."/>
            <person name="Moore L.P."/>
            <person name="Eastman K.E."/>
            <person name="Scott K."/>
            <person name="Konkel Z."/>
            <person name="Mondo S.J."/>
            <person name="Kuo A."/>
            <person name="Hayes R.D."/>
            <person name="Haridas S."/>
            <person name="Andreopoulos B."/>
            <person name="Riley R."/>
            <person name="LaButti K."/>
            <person name="Pangilinan J."/>
            <person name="Lipzen A."/>
            <person name="Amirebrahimi M."/>
            <person name="Yan J."/>
            <person name="Adam C."/>
            <person name="Keymanesh K."/>
            <person name="Ng V."/>
            <person name="Louie K."/>
            <person name="Northen T."/>
            <person name="Drula E."/>
            <person name="Henrissat B."/>
            <person name="Hsieh H.M."/>
            <person name="Youens-Clark K."/>
            <person name="Lutzoni F."/>
            <person name="Miadlikowska J."/>
            <person name="Eastwood D.C."/>
            <person name="Hamelin R.C."/>
            <person name="Grigoriev I.V."/>
            <person name="U'Ren J.M."/>
        </authorList>
    </citation>
    <scope>NUCLEOTIDE SEQUENCE [LARGE SCALE GENOMIC DNA]</scope>
    <source>
        <strain evidence="1 2">CBS 119005</strain>
    </source>
</reference>
<evidence type="ECO:0000313" key="2">
    <source>
        <dbReference type="Proteomes" id="UP001497700"/>
    </source>
</evidence>
<accession>A0ACB9YMG4</accession>